<dbReference type="PIRSF" id="PIRSF000862">
    <property type="entry name" value="Steryl_ester_lip"/>
    <property type="match status" value="1"/>
</dbReference>
<feature type="chain" id="PRO_5040152617" description="Lipase" evidence="9">
    <location>
        <begin position="20"/>
        <end position="398"/>
    </location>
</feature>
<dbReference type="Proteomes" id="UP001153636">
    <property type="component" value="Chromosome 20"/>
</dbReference>
<keyword evidence="5" id="KW-0443">Lipid metabolism</keyword>
<evidence type="ECO:0000256" key="5">
    <source>
        <dbReference type="ARBA" id="ARBA00023098"/>
    </source>
</evidence>
<reference evidence="11" key="1">
    <citation type="submission" date="2022-01" db="EMBL/GenBank/DDBJ databases">
        <authorList>
            <person name="King R."/>
        </authorList>
    </citation>
    <scope>NUCLEOTIDE SEQUENCE</scope>
</reference>
<evidence type="ECO:0000256" key="6">
    <source>
        <dbReference type="ARBA" id="ARBA00023180"/>
    </source>
</evidence>
<evidence type="ECO:0000256" key="9">
    <source>
        <dbReference type="SAM" id="SignalP"/>
    </source>
</evidence>
<name>A0A9P0GEV8_9CUCU</name>
<organism evidence="11 12">
    <name type="scientific">Psylliodes chrysocephalus</name>
    <dbReference type="NCBI Taxonomy" id="3402493"/>
    <lineage>
        <taxon>Eukaryota</taxon>
        <taxon>Metazoa</taxon>
        <taxon>Ecdysozoa</taxon>
        <taxon>Arthropoda</taxon>
        <taxon>Hexapoda</taxon>
        <taxon>Insecta</taxon>
        <taxon>Pterygota</taxon>
        <taxon>Neoptera</taxon>
        <taxon>Endopterygota</taxon>
        <taxon>Coleoptera</taxon>
        <taxon>Polyphaga</taxon>
        <taxon>Cucujiformia</taxon>
        <taxon>Chrysomeloidea</taxon>
        <taxon>Chrysomelidae</taxon>
        <taxon>Galerucinae</taxon>
        <taxon>Alticini</taxon>
        <taxon>Psylliodes</taxon>
    </lineage>
</organism>
<dbReference type="PANTHER" id="PTHR11005">
    <property type="entry name" value="LYSOSOMAL ACID LIPASE-RELATED"/>
    <property type="match status" value="1"/>
</dbReference>
<keyword evidence="12" id="KW-1185">Reference proteome</keyword>
<feature type="domain" description="Partial AB-hydrolase lipase" evidence="10">
    <location>
        <begin position="31"/>
        <end position="86"/>
    </location>
</feature>
<evidence type="ECO:0000313" key="12">
    <source>
        <dbReference type="Proteomes" id="UP001153636"/>
    </source>
</evidence>
<evidence type="ECO:0000313" key="11">
    <source>
        <dbReference type="EMBL" id="CAH1107270.1"/>
    </source>
</evidence>
<feature type="signal peptide" evidence="9">
    <location>
        <begin position="1"/>
        <end position="19"/>
    </location>
</feature>
<dbReference type="AlphaFoldDB" id="A0A9P0GEV8"/>
<keyword evidence="4 7" id="KW-0442">Lipid degradation</keyword>
<dbReference type="InterPro" id="IPR025483">
    <property type="entry name" value="Lipase_euk"/>
</dbReference>
<keyword evidence="2 9" id="KW-0732">Signal</keyword>
<dbReference type="Pfam" id="PF04083">
    <property type="entry name" value="Abhydro_lipase"/>
    <property type="match status" value="1"/>
</dbReference>
<proteinExistence type="inferred from homology"/>
<evidence type="ECO:0000256" key="8">
    <source>
        <dbReference type="PIRSR" id="PIRSR000862-1"/>
    </source>
</evidence>
<feature type="active site" description="Charge relay system" evidence="8">
    <location>
        <position position="370"/>
    </location>
</feature>
<dbReference type="InterPro" id="IPR006693">
    <property type="entry name" value="AB_hydrolase_lipase"/>
</dbReference>
<protein>
    <recommendedName>
        <fullName evidence="7">Lipase</fullName>
    </recommendedName>
</protein>
<feature type="active site" description="Nucleophile" evidence="8">
    <location>
        <position position="163"/>
    </location>
</feature>
<sequence>MNFVFTFLVTCSLPLGTLLQEEGSNLDFVKAVSNNKYPIEIHEVETEDGYILTVFRIPQGKNSNKISRNVVLLNHGMFGSSENYILLGPKKSLGYVLADNGYDVWIMNSRGTWHSKKHRTLSPKQKEFWQFSWHEIGVYDIPAVIDHILNITNETRINYIGHSQGCTSAFVMGSERPEYNDKIKLMIALSPAAFYKHMKHDMLKMASNYGKQLEDLANSLGIYELPPPFMSAAQLREIIRLLCIESSVLQNTCNTLFFLIGESNPSLQDKNSIKQILPLIVASVSIKQVFHYSQQISSGNFQQYDFGQEKNLEKYGSKYPPLYNIKNITFPVVIFYSSGDRLVSEEDTLLLASQLPNLVGAFQVPAGFSHVDFIIANNLDKIILRPVLKLLKRYNLHQ</sequence>
<evidence type="ECO:0000259" key="10">
    <source>
        <dbReference type="Pfam" id="PF04083"/>
    </source>
</evidence>
<feature type="active site" description="Charge relay system" evidence="8">
    <location>
        <position position="340"/>
    </location>
</feature>
<dbReference type="SUPFAM" id="SSF53474">
    <property type="entry name" value="alpha/beta-Hydrolases"/>
    <property type="match status" value="1"/>
</dbReference>
<dbReference type="EMBL" id="OV651832">
    <property type="protein sequence ID" value="CAH1107270.1"/>
    <property type="molecule type" value="Genomic_DNA"/>
</dbReference>
<dbReference type="OrthoDB" id="9974421at2759"/>
<keyword evidence="3 7" id="KW-0378">Hydrolase</keyword>
<dbReference type="Gene3D" id="3.40.50.1820">
    <property type="entry name" value="alpha/beta hydrolase"/>
    <property type="match status" value="1"/>
</dbReference>
<evidence type="ECO:0000256" key="2">
    <source>
        <dbReference type="ARBA" id="ARBA00022729"/>
    </source>
</evidence>
<evidence type="ECO:0000256" key="3">
    <source>
        <dbReference type="ARBA" id="ARBA00022801"/>
    </source>
</evidence>
<gene>
    <name evidence="11" type="ORF">PSYICH_LOCUS7951</name>
</gene>
<keyword evidence="6" id="KW-0325">Glycoprotein</keyword>
<evidence type="ECO:0000256" key="4">
    <source>
        <dbReference type="ARBA" id="ARBA00022963"/>
    </source>
</evidence>
<dbReference type="InterPro" id="IPR029058">
    <property type="entry name" value="AB_hydrolase_fold"/>
</dbReference>
<dbReference type="GO" id="GO:0016042">
    <property type="term" value="P:lipid catabolic process"/>
    <property type="evidence" value="ECO:0007669"/>
    <property type="project" value="UniProtKB-KW"/>
</dbReference>
<evidence type="ECO:0000256" key="7">
    <source>
        <dbReference type="PIRNR" id="PIRNR000862"/>
    </source>
</evidence>
<dbReference type="GO" id="GO:0016788">
    <property type="term" value="F:hydrolase activity, acting on ester bonds"/>
    <property type="evidence" value="ECO:0007669"/>
    <property type="project" value="InterPro"/>
</dbReference>
<comment type="similarity">
    <text evidence="1 7">Belongs to the AB hydrolase superfamily. Lipase family.</text>
</comment>
<accession>A0A9P0GEV8</accession>
<dbReference type="FunFam" id="3.40.50.1820:FF:000057">
    <property type="entry name" value="Lipase"/>
    <property type="match status" value="1"/>
</dbReference>
<evidence type="ECO:0000256" key="1">
    <source>
        <dbReference type="ARBA" id="ARBA00010701"/>
    </source>
</evidence>